<dbReference type="InterPro" id="IPR007165">
    <property type="entry name" value="Phage_holin_4_2"/>
</dbReference>
<evidence type="ECO:0000256" key="1">
    <source>
        <dbReference type="SAM" id="Phobius"/>
    </source>
</evidence>
<keyword evidence="1" id="KW-0472">Membrane</keyword>
<dbReference type="PANTHER" id="PTHR37309">
    <property type="entry name" value="SLR0284 PROTEIN"/>
    <property type="match status" value="1"/>
</dbReference>
<feature type="transmembrane region" description="Helical" evidence="1">
    <location>
        <begin position="53"/>
        <end position="77"/>
    </location>
</feature>
<gene>
    <name evidence="2" type="ORF">SAMN05421736_11078</name>
</gene>
<dbReference type="EMBL" id="FNPI01000010">
    <property type="protein sequence ID" value="SDZ34385.1"/>
    <property type="molecule type" value="Genomic_DNA"/>
</dbReference>
<evidence type="ECO:0000313" key="2">
    <source>
        <dbReference type="EMBL" id="SDZ34385.1"/>
    </source>
</evidence>
<accession>A0A1H3SA03</accession>
<keyword evidence="1" id="KW-1133">Transmembrane helix</keyword>
<dbReference type="STRING" id="1503961.SAMN05421736_11078"/>
<name>A0A1H3SA03_9BACI</name>
<dbReference type="Proteomes" id="UP000198935">
    <property type="component" value="Unassembled WGS sequence"/>
</dbReference>
<dbReference type="AlphaFoldDB" id="A0A1H3SA03"/>
<feature type="transmembrane region" description="Helical" evidence="1">
    <location>
        <begin position="89"/>
        <end position="112"/>
    </location>
</feature>
<feature type="transmembrane region" description="Helical" evidence="1">
    <location>
        <begin position="5"/>
        <end position="21"/>
    </location>
</feature>
<organism evidence="2 3">
    <name type="scientific">Evansella caseinilytica</name>
    <dbReference type="NCBI Taxonomy" id="1503961"/>
    <lineage>
        <taxon>Bacteria</taxon>
        <taxon>Bacillati</taxon>
        <taxon>Bacillota</taxon>
        <taxon>Bacilli</taxon>
        <taxon>Bacillales</taxon>
        <taxon>Bacillaceae</taxon>
        <taxon>Evansella</taxon>
    </lineage>
</organism>
<sequence>MKWLLQLVVNAVVLMIISHFFRGFEVAGFSTAIFASFILAVVNFVVKPILVILTLPITILTLGLFMFVINAVTLLITSGMMGSSFVIDGFGTAVVAAIIFAALSAIIQSFVVDPVTKR</sequence>
<dbReference type="OrthoDB" id="7205479at2"/>
<protein>
    <submittedName>
        <fullName evidence="2">Putative membrane protein</fullName>
    </submittedName>
</protein>
<reference evidence="3" key="1">
    <citation type="submission" date="2016-10" db="EMBL/GenBank/DDBJ databases">
        <authorList>
            <person name="Varghese N."/>
            <person name="Submissions S."/>
        </authorList>
    </citation>
    <scope>NUCLEOTIDE SEQUENCE [LARGE SCALE GENOMIC DNA]</scope>
    <source>
        <strain evidence="3">SP</strain>
    </source>
</reference>
<dbReference type="Pfam" id="PF04020">
    <property type="entry name" value="Phage_holin_4_2"/>
    <property type="match status" value="1"/>
</dbReference>
<feature type="transmembrane region" description="Helical" evidence="1">
    <location>
        <begin position="27"/>
        <end position="46"/>
    </location>
</feature>
<dbReference type="PANTHER" id="PTHR37309:SF1">
    <property type="entry name" value="SLR0284 PROTEIN"/>
    <property type="match status" value="1"/>
</dbReference>
<evidence type="ECO:0000313" key="3">
    <source>
        <dbReference type="Proteomes" id="UP000198935"/>
    </source>
</evidence>
<proteinExistence type="predicted"/>
<keyword evidence="3" id="KW-1185">Reference proteome</keyword>
<keyword evidence="1" id="KW-0812">Transmembrane</keyword>